<dbReference type="Proteomes" id="UP001626550">
    <property type="component" value="Unassembled WGS sequence"/>
</dbReference>
<evidence type="ECO:0000313" key="8">
    <source>
        <dbReference type="Proteomes" id="UP001626550"/>
    </source>
</evidence>
<evidence type="ECO:0000256" key="1">
    <source>
        <dbReference type="ARBA" id="ARBA00004141"/>
    </source>
</evidence>
<evidence type="ECO:0000256" key="5">
    <source>
        <dbReference type="ARBA" id="ARBA00023136"/>
    </source>
</evidence>
<comment type="caution">
    <text evidence="7">The sequence shown here is derived from an EMBL/GenBank/DDBJ whole genome shotgun (WGS) entry which is preliminary data.</text>
</comment>
<dbReference type="PANTHER" id="PTHR10926">
    <property type="entry name" value="CELL CYCLE CONTROL PROTEIN 50"/>
    <property type="match status" value="1"/>
</dbReference>
<organism evidence="7 8">
    <name type="scientific">Cichlidogyrus casuarinus</name>
    <dbReference type="NCBI Taxonomy" id="1844966"/>
    <lineage>
        <taxon>Eukaryota</taxon>
        <taxon>Metazoa</taxon>
        <taxon>Spiralia</taxon>
        <taxon>Lophotrochozoa</taxon>
        <taxon>Platyhelminthes</taxon>
        <taxon>Monogenea</taxon>
        <taxon>Monopisthocotylea</taxon>
        <taxon>Dactylogyridea</taxon>
        <taxon>Ancyrocephalidae</taxon>
        <taxon>Cichlidogyrus</taxon>
    </lineage>
</organism>
<evidence type="ECO:0000313" key="7">
    <source>
        <dbReference type="EMBL" id="KAL3313871.1"/>
    </source>
</evidence>
<keyword evidence="5 6" id="KW-0472">Membrane</keyword>
<feature type="transmembrane region" description="Helical" evidence="6">
    <location>
        <begin position="129"/>
        <end position="149"/>
    </location>
</feature>
<evidence type="ECO:0000256" key="6">
    <source>
        <dbReference type="SAM" id="Phobius"/>
    </source>
</evidence>
<dbReference type="GO" id="GO:0016020">
    <property type="term" value="C:membrane"/>
    <property type="evidence" value="ECO:0007669"/>
    <property type="project" value="UniProtKB-SubCell"/>
</dbReference>
<keyword evidence="8" id="KW-1185">Reference proteome</keyword>
<accession>A0ABD2Q592</accession>
<dbReference type="EMBL" id="JBJKFK010001169">
    <property type="protein sequence ID" value="KAL3313871.1"/>
    <property type="molecule type" value="Genomic_DNA"/>
</dbReference>
<dbReference type="InterPro" id="IPR005045">
    <property type="entry name" value="CDC50/LEM3_fam"/>
</dbReference>
<evidence type="ECO:0000256" key="2">
    <source>
        <dbReference type="ARBA" id="ARBA00009457"/>
    </source>
</evidence>
<name>A0ABD2Q592_9PLAT</name>
<protein>
    <submittedName>
        <fullName evidence="7">Cell cycle control protein 50A</fullName>
    </submittedName>
</protein>
<evidence type="ECO:0000256" key="4">
    <source>
        <dbReference type="ARBA" id="ARBA00022989"/>
    </source>
</evidence>
<gene>
    <name evidence="7" type="primary">TMEM30A_3</name>
    <name evidence="7" type="ORF">Ciccas_007527</name>
</gene>
<dbReference type="PANTHER" id="PTHR10926:SF0">
    <property type="entry name" value="CDC50, ISOFORM A"/>
    <property type="match status" value="1"/>
</dbReference>
<sequence length="164" mass="18479">MFNDSFALLDASSNQLQWNRKNISWPTDRQVKFGKPSEAVLANSVKPPSWAKTVAQRNGYNGDDDFMVWMRTAALPSFRKLYAYLEDGIKAGTYTLLIDYSFPVTQFDGTKKLVLSQISWLGGKNDAMGIAYIVVGIVHMLLGGIFLIIDLHLIRRYATFHPIS</sequence>
<proteinExistence type="inferred from homology"/>
<dbReference type="AlphaFoldDB" id="A0ABD2Q592"/>
<dbReference type="Pfam" id="PF03381">
    <property type="entry name" value="CDC50"/>
    <property type="match status" value="1"/>
</dbReference>
<comment type="subcellular location">
    <subcellularLocation>
        <location evidence="1">Membrane</location>
        <topology evidence="1">Multi-pass membrane protein</topology>
    </subcellularLocation>
</comment>
<keyword evidence="4 6" id="KW-1133">Transmembrane helix</keyword>
<reference evidence="7 8" key="1">
    <citation type="submission" date="2024-11" db="EMBL/GenBank/DDBJ databases">
        <title>Adaptive evolution of stress response genes in parasites aligns with host niche diversity.</title>
        <authorList>
            <person name="Hahn C."/>
            <person name="Resl P."/>
        </authorList>
    </citation>
    <scope>NUCLEOTIDE SEQUENCE [LARGE SCALE GENOMIC DNA]</scope>
    <source>
        <strain evidence="7">EGGRZ-B1_66</strain>
        <tissue evidence="7">Body</tissue>
    </source>
</reference>
<keyword evidence="3 6" id="KW-0812">Transmembrane</keyword>
<comment type="similarity">
    <text evidence="2">Belongs to the CDC50/LEM3 family.</text>
</comment>
<evidence type="ECO:0000256" key="3">
    <source>
        <dbReference type="ARBA" id="ARBA00022692"/>
    </source>
</evidence>